<evidence type="ECO:0000256" key="1">
    <source>
        <dbReference type="SAM" id="MobiDB-lite"/>
    </source>
</evidence>
<feature type="region of interest" description="Disordered" evidence="1">
    <location>
        <begin position="1"/>
        <end position="20"/>
    </location>
</feature>
<dbReference type="EMBL" id="CABDUW010003260">
    <property type="protein sequence ID" value="VTJ88946.1"/>
    <property type="molecule type" value="Genomic_DNA"/>
</dbReference>
<evidence type="ECO:0000313" key="3">
    <source>
        <dbReference type="Proteomes" id="UP000335636"/>
    </source>
</evidence>
<proteinExistence type="predicted"/>
<keyword evidence="3" id="KW-1185">Reference proteome</keyword>
<sequence>MDPMGAAESSVPPGPLTHLSLLDSSEALPQIGADGRSLAGSWTRQLERAEAAAAFNPRLAGGEGERGLRPSHWQGAIPPSPDDWGGASAASPVPAGLELQARAAGPEFRCSWRRAATLAAGMRWKPRRHFPEESPKRRSSPGFGRLTAWPDVRGPARLLPSVVPSRSEERP</sequence>
<reference evidence="2" key="1">
    <citation type="submission" date="2019-04" db="EMBL/GenBank/DDBJ databases">
        <authorList>
            <person name="Alioto T."/>
            <person name="Alioto T."/>
        </authorList>
    </citation>
    <scope>NUCLEOTIDE SEQUENCE [LARGE SCALE GENOMIC DNA]</scope>
</reference>
<evidence type="ECO:0000313" key="2">
    <source>
        <dbReference type="EMBL" id="VTJ88946.1"/>
    </source>
</evidence>
<gene>
    <name evidence="2" type="ORF">MONAX_5E008915</name>
</gene>
<protein>
    <submittedName>
        <fullName evidence="2">Uncharacterized protein</fullName>
    </submittedName>
</protein>
<dbReference type="Proteomes" id="UP000335636">
    <property type="component" value="Unassembled WGS sequence"/>
</dbReference>
<dbReference type="AlphaFoldDB" id="A0A5E4D4G8"/>
<organism evidence="2 3">
    <name type="scientific">Marmota monax</name>
    <name type="common">Woodchuck</name>
    <dbReference type="NCBI Taxonomy" id="9995"/>
    <lineage>
        <taxon>Eukaryota</taxon>
        <taxon>Metazoa</taxon>
        <taxon>Chordata</taxon>
        <taxon>Craniata</taxon>
        <taxon>Vertebrata</taxon>
        <taxon>Euteleostomi</taxon>
        <taxon>Mammalia</taxon>
        <taxon>Eutheria</taxon>
        <taxon>Euarchontoglires</taxon>
        <taxon>Glires</taxon>
        <taxon>Rodentia</taxon>
        <taxon>Sciuromorpha</taxon>
        <taxon>Sciuridae</taxon>
        <taxon>Xerinae</taxon>
        <taxon>Marmotini</taxon>
        <taxon>Marmota</taxon>
    </lineage>
</organism>
<feature type="region of interest" description="Disordered" evidence="1">
    <location>
        <begin position="54"/>
        <end position="92"/>
    </location>
</feature>
<name>A0A5E4D4G8_MARMO</name>
<feature type="region of interest" description="Disordered" evidence="1">
    <location>
        <begin position="123"/>
        <end position="171"/>
    </location>
</feature>
<accession>A0A5E4D4G8</accession>
<comment type="caution">
    <text evidence="2">The sequence shown here is derived from an EMBL/GenBank/DDBJ whole genome shotgun (WGS) entry which is preliminary data.</text>
</comment>